<accession>A0A1M4XS98</accession>
<dbReference type="InterPro" id="IPR027417">
    <property type="entry name" value="P-loop_NTPase"/>
</dbReference>
<dbReference type="PIRSF" id="PIRSF002401">
    <property type="entry name" value="GTP_bd_Obg/CgtA"/>
    <property type="match status" value="1"/>
</dbReference>
<dbReference type="PANTHER" id="PTHR11702:SF31">
    <property type="entry name" value="MITOCHONDRIAL RIBOSOME-ASSOCIATED GTPASE 2"/>
    <property type="match status" value="1"/>
</dbReference>
<keyword evidence="3 9" id="KW-0963">Cytoplasm</keyword>
<evidence type="ECO:0000259" key="10">
    <source>
        <dbReference type="PROSITE" id="PS51710"/>
    </source>
</evidence>
<sequence length="442" mass="49128">MSENIFIDEAIITVFGGKGGDGVVSFRREKFVPKGGPDGGDGGDGGNVIIMSSIERNTLTDFRFKKKFKAENGKNGQGKKMHGKNGKDLIIKVPVGTLVYDYETNELIADLKFPNQYVVVARGGKGGKGNVHFMNSKVQAPTIAEKGVEGETKILKLELKVLADVGIIGYPNVGKSTLISVISNAKPKIANYHFTTLIPNLGVVDMGDGNTFVVADIPGLVPGAHEGTGLGDRFLKHVERCYCIVHILDISESEGRSAKEDYYVIRNELEKFSPELSNKLEIVVANKSDLLDEKELNKRIIKLKNDISKKVIPISAATKKNVDKLLNEIWNNIKEMRIDRQKEILKSLKNAPEKLKLNIKPVDIEVPKKIRFEIIKWDEGVYEVTGKDVEILLKKYPIDQKDARIKILDILEKSGLEKTLRNIGVKEGDTVYLGDFAFEYME</sequence>
<evidence type="ECO:0000256" key="8">
    <source>
        <dbReference type="ARBA" id="ARBA00023134"/>
    </source>
</evidence>
<name>A0A1M4XS98_MARH1</name>
<evidence type="ECO:0000256" key="3">
    <source>
        <dbReference type="ARBA" id="ARBA00022490"/>
    </source>
</evidence>
<feature type="domain" description="OBG-type G" evidence="10">
    <location>
        <begin position="163"/>
        <end position="334"/>
    </location>
</feature>
<dbReference type="Pfam" id="PF09269">
    <property type="entry name" value="DUF1967"/>
    <property type="match status" value="1"/>
</dbReference>
<dbReference type="InterPro" id="IPR006074">
    <property type="entry name" value="GTP1-OBG_CS"/>
</dbReference>
<dbReference type="OrthoDB" id="9807318at2"/>
<dbReference type="EC" id="3.6.5.-" evidence="9"/>
<dbReference type="GO" id="GO:0000287">
    <property type="term" value="F:magnesium ion binding"/>
    <property type="evidence" value="ECO:0007669"/>
    <property type="project" value="InterPro"/>
</dbReference>
<dbReference type="Gene3D" id="3.40.50.300">
    <property type="entry name" value="P-loop containing nucleotide triphosphate hydrolases"/>
    <property type="match status" value="1"/>
</dbReference>
<evidence type="ECO:0000256" key="2">
    <source>
        <dbReference type="ARBA" id="ARBA00007699"/>
    </source>
</evidence>
<gene>
    <name evidence="9" type="primary">obg</name>
    <name evidence="13" type="ORF">SAMN02745164_01502</name>
</gene>
<dbReference type="GO" id="GO:0005737">
    <property type="term" value="C:cytoplasm"/>
    <property type="evidence" value="ECO:0007669"/>
    <property type="project" value="UniProtKB-SubCell"/>
</dbReference>
<keyword evidence="6 9" id="KW-0378">Hydrolase</keyword>
<evidence type="ECO:0000256" key="5">
    <source>
        <dbReference type="ARBA" id="ARBA00022741"/>
    </source>
</evidence>
<keyword evidence="8 9" id="KW-0342">GTP-binding</keyword>
<dbReference type="PROSITE" id="PS51881">
    <property type="entry name" value="OCT"/>
    <property type="match status" value="1"/>
</dbReference>
<evidence type="ECO:0000313" key="14">
    <source>
        <dbReference type="Proteomes" id="UP000184334"/>
    </source>
</evidence>
<dbReference type="PROSITE" id="PS00905">
    <property type="entry name" value="GTP1_OBG"/>
    <property type="match status" value="1"/>
</dbReference>
<dbReference type="CDD" id="cd01898">
    <property type="entry name" value="Obg"/>
    <property type="match status" value="1"/>
</dbReference>
<comment type="subunit">
    <text evidence="9">Monomer.</text>
</comment>
<evidence type="ECO:0000259" key="11">
    <source>
        <dbReference type="PROSITE" id="PS51881"/>
    </source>
</evidence>
<evidence type="ECO:0000256" key="4">
    <source>
        <dbReference type="ARBA" id="ARBA00022723"/>
    </source>
</evidence>
<dbReference type="NCBIfam" id="NF008954">
    <property type="entry name" value="PRK12296.1"/>
    <property type="match status" value="1"/>
</dbReference>
<feature type="domain" description="Obg" evidence="12">
    <location>
        <begin position="4"/>
        <end position="162"/>
    </location>
</feature>
<feature type="binding site" evidence="9">
    <location>
        <begin position="315"/>
        <end position="317"/>
    </location>
    <ligand>
        <name>GTP</name>
        <dbReference type="ChEBI" id="CHEBI:37565"/>
    </ligand>
</feature>
<dbReference type="NCBIfam" id="TIGR03595">
    <property type="entry name" value="Obg_CgtA_exten"/>
    <property type="match status" value="1"/>
</dbReference>
<dbReference type="GO" id="GO:0005525">
    <property type="term" value="F:GTP binding"/>
    <property type="evidence" value="ECO:0007669"/>
    <property type="project" value="UniProtKB-UniRule"/>
</dbReference>
<dbReference type="EMBL" id="FQUI01000024">
    <property type="protein sequence ID" value="SHE96236.1"/>
    <property type="molecule type" value="Genomic_DNA"/>
</dbReference>
<keyword evidence="7 9" id="KW-0460">Magnesium</keyword>
<dbReference type="InterPro" id="IPR036346">
    <property type="entry name" value="GTP-bd_prot_GTP1/OBG_C_sf"/>
</dbReference>
<dbReference type="InterPro" id="IPR036726">
    <property type="entry name" value="GTP1_OBG_dom_sf"/>
</dbReference>
<dbReference type="SUPFAM" id="SSF82051">
    <property type="entry name" value="Obg GTP-binding protein N-terminal domain"/>
    <property type="match status" value="1"/>
</dbReference>
<dbReference type="NCBIfam" id="NF008955">
    <property type="entry name" value="PRK12297.1"/>
    <property type="match status" value="1"/>
</dbReference>
<dbReference type="SUPFAM" id="SSF102741">
    <property type="entry name" value="Obg GTP-binding protein C-terminal domain"/>
    <property type="match status" value="1"/>
</dbReference>
<dbReference type="InterPro" id="IPR005225">
    <property type="entry name" value="Small_GTP-bd"/>
</dbReference>
<feature type="binding site" evidence="9">
    <location>
        <begin position="216"/>
        <end position="219"/>
    </location>
    <ligand>
        <name>GTP</name>
        <dbReference type="ChEBI" id="CHEBI:37565"/>
    </ligand>
</feature>
<protein>
    <recommendedName>
        <fullName evidence="9">GTPase Obg</fullName>
        <ecNumber evidence="9">3.6.5.-</ecNumber>
    </recommendedName>
    <alternativeName>
        <fullName evidence="9">GTP-binding protein Obg</fullName>
    </alternativeName>
</protein>
<dbReference type="Pfam" id="PF01018">
    <property type="entry name" value="GTP1_OBG"/>
    <property type="match status" value="1"/>
</dbReference>
<dbReference type="Gene3D" id="3.30.300.350">
    <property type="entry name" value="GTP-binding protein OBG, C-terminal domain"/>
    <property type="match status" value="1"/>
</dbReference>
<dbReference type="InterPro" id="IPR006073">
    <property type="entry name" value="GTP-bd"/>
</dbReference>
<proteinExistence type="inferred from homology"/>
<comment type="subcellular location">
    <subcellularLocation>
        <location evidence="9">Cytoplasm</location>
    </subcellularLocation>
</comment>
<dbReference type="Gene3D" id="2.70.210.12">
    <property type="entry name" value="GTP1/OBG domain"/>
    <property type="match status" value="1"/>
</dbReference>
<feature type="binding site" evidence="9">
    <location>
        <position position="176"/>
    </location>
    <ligand>
        <name>Mg(2+)</name>
        <dbReference type="ChEBI" id="CHEBI:18420"/>
    </ligand>
</feature>
<dbReference type="PROSITE" id="PS51710">
    <property type="entry name" value="G_OBG"/>
    <property type="match status" value="1"/>
</dbReference>
<dbReference type="STRING" id="1122195.SAMN02745164_01502"/>
<comment type="function">
    <text evidence="9">An essential GTPase which binds GTP, GDP and possibly (p)ppGpp with moderate affinity, with high nucleotide exchange rates and a fairly low GTP hydrolysis rate. Plays a role in control of the cell cycle, stress response, ribosome biogenesis and in those bacteria that undergo differentiation, in morphogenesis control.</text>
</comment>
<dbReference type="NCBIfam" id="TIGR02729">
    <property type="entry name" value="Obg_CgtA"/>
    <property type="match status" value="1"/>
</dbReference>
<feature type="binding site" evidence="9">
    <location>
        <begin position="286"/>
        <end position="289"/>
    </location>
    <ligand>
        <name>GTP</name>
        <dbReference type="ChEBI" id="CHEBI:37565"/>
    </ligand>
</feature>
<dbReference type="AlphaFoldDB" id="A0A1M4XS98"/>
<evidence type="ECO:0000259" key="12">
    <source>
        <dbReference type="PROSITE" id="PS51883"/>
    </source>
</evidence>
<dbReference type="RefSeq" id="WP_072865049.1">
    <property type="nucleotide sequence ID" value="NZ_FQUI01000024.1"/>
</dbReference>
<dbReference type="InterPro" id="IPR031167">
    <property type="entry name" value="G_OBG"/>
</dbReference>
<feature type="binding site" evidence="9">
    <location>
        <position position="196"/>
    </location>
    <ligand>
        <name>Mg(2+)</name>
        <dbReference type="ChEBI" id="CHEBI:18420"/>
    </ligand>
</feature>
<reference evidence="13" key="1">
    <citation type="submission" date="2016-11" db="EMBL/GenBank/DDBJ databases">
        <authorList>
            <person name="Varghese N."/>
            <person name="Submissions S."/>
        </authorList>
    </citation>
    <scope>NUCLEOTIDE SEQUENCE [LARGE SCALE GENOMIC DNA]</scope>
    <source>
        <strain evidence="13">DSM 16785</strain>
    </source>
</reference>
<dbReference type="NCBIfam" id="TIGR00231">
    <property type="entry name" value="small_GTP"/>
    <property type="match status" value="1"/>
</dbReference>
<keyword evidence="4 9" id="KW-0479">Metal-binding</keyword>
<dbReference type="FunFam" id="2.70.210.12:FF:000001">
    <property type="entry name" value="GTPase Obg"/>
    <property type="match status" value="1"/>
</dbReference>
<comment type="caution">
    <text evidence="13">The sequence shown here is derived from an EMBL/GenBank/DDBJ whole genome shotgun (WGS) entry which is preliminary data.</text>
</comment>
<dbReference type="InterPro" id="IPR015349">
    <property type="entry name" value="OCT_dom"/>
</dbReference>
<dbReference type="GO" id="GO:0042254">
    <property type="term" value="P:ribosome biogenesis"/>
    <property type="evidence" value="ECO:0007669"/>
    <property type="project" value="UniProtKB-UniRule"/>
</dbReference>
<feature type="binding site" evidence="9">
    <location>
        <begin position="194"/>
        <end position="198"/>
    </location>
    <ligand>
        <name>GTP</name>
        <dbReference type="ChEBI" id="CHEBI:37565"/>
    </ligand>
</feature>
<dbReference type="PRINTS" id="PR00326">
    <property type="entry name" value="GTP1OBG"/>
</dbReference>
<comment type="similarity">
    <text evidence="2 9">Belongs to the TRAFAC class OBG-HflX-like GTPase superfamily. OBG GTPase family.</text>
</comment>
<feature type="binding site" evidence="9">
    <location>
        <begin position="169"/>
        <end position="176"/>
    </location>
    <ligand>
        <name>GTP</name>
        <dbReference type="ChEBI" id="CHEBI:37565"/>
    </ligand>
</feature>
<dbReference type="Proteomes" id="UP000184334">
    <property type="component" value="Unassembled WGS sequence"/>
</dbReference>
<dbReference type="InterPro" id="IPR045086">
    <property type="entry name" value="OBG_GTPase"/>
</dbReference>
<keyword evidence="5 9" id="KW-0547">Nucleotide-binding</keyword>
<dbReference type="NCBIfam" id="NF008956">
    <property type="entry name" value="PRK12299.1"/>
    <property type="match status" value="1"/>
</dbReference>
<organism evidence="13 14">
    <name type="scientific">Marinitoga hydrogenitolerans (strain DSM 16785 / JCM 12826 / AT1271)</name>
    <dbReference type="NCBI Taxonomy" id="1122195"/>
    <lineage>
        <taxon>Bacteria</taxon>
        <taxon>Thermotogati</taxon>
        <taxon>Thermotogota</taxon>
        <taxon>Thermotogae</taxon>
        <taxon>Petrotogales</taxon>
        <taxon>Petrotogaceae</taxon>
        <taxon>Marinitoga</taxon>
    </lineage>
</organism>
<keyword evidence="14" id="KW-1185">Reference proteome</keyword>
<evidence type="ECO:0000256" key="7">
    <source>
        <dbReference type="ARBA" id="ARBA00022842"/>
    </source>
</evidence>
<dbReference type="PANTHER" id="PTHR11702">
    <property type="entry name" value="DEVELOPMENTALLY REGULATED GTP-BINDING PROTEIN-RELATED"/>
    <property type="match status" value="1"/>
</dbReference>
<dbReference type="SUPFAM" id="SSF52540">
    <property type="entry name" value="P-loop containing nucleoside triphosphate hydrolases"/>
    <property type="match status" value="1"/>
</dbReference>
<dbReference type="HAMAP" id="MF_01454">
    <property type="entry name" value="GTPase_Obg"/>
    <property type="match status" value="1"/>
</dbReference>
<dbReference type="Pfam" id="PF01926">
    <property type="entry name" value="MMR_HSR1"/>
    <property type="match status" value="1"/>
</dbReference>
<comment type="cofactor">
    <cofactor evidence="1 9">
        <name>Mg(2+)</name>
        <dbReference type="ChEBI" id="CHEBI:18420"/>
    </cofactor>
</comment>
<dbReference type="InterPro" id="IPR006169">
    <property type="entry name" value="GTP1_OBG_dom"/>
</dbReference>
<evidence type="ECO:0000256" key="6">
    <source>
        <dbReference type="ARBA" id="ARBA00022801"/>
    </source>
</evidence>
<dbReference type="InterPro" id="IPR014100">
    <property type="entry name" value="GTP-bd_Obg/CgtA"/>
</dbReference>
<feature type="domain" description="OCT" evidence="11">
    <location>
        <begin position="364"/>
        <end position="442"/>
    </location>
</feature>
<evidence type="ECO:0000256" key="1">
    <source>
        <dbReference type="ARBA" id="ARBA00001946"/>
    </source>
</evidence>
<dbReference type="GO" id="GO:0003924">
    <property type="term" value="F:GTPase activity"/>
    <property type="evidence" value="ECO:0007669"/>
    <property type="project" value="UniProtKB-UniRule"/>
</dbReference>
<dbReference type="PROSITE" id="PS51883">
    <property type="entry name" value="OBG"/>
    <property type="match status" value="1"/>
</dbReference>
<evidence type="ECO:0000313" key="13">
    <source>
        <dbReference type="EMBL" id="SHE96236.1"/>
    </source>
</evidence>
<evidence type="ECO:0000256" key="9">
    <source>
        <dbReference type="HAMAP-Rule" id="MF_01454"/>
    </source>
</evidence>